<dbReference type="AlphaFoldDB" id="A0AAV4RAA6"/>
<feature type="region of interest" description="Disordered" evidence="1">
    <location>
        <begin position="51"/>
        <end position="76"/>
    </location>
</feature>
<name>A0AAV4RAA6_CAEEX</name>
<feature type="compositionally biased region" description="Polar residues" evidence="1">
    <location>
        <begin position="25"/>
        <end position="36"/>
    </location>
</feature>
<feature type="region of interest" description="Disordered" evidence="1">
    <location>
        <begin position="1"/>
        <end position="36"/>
    </location>
</feature>
<dbReference type="EMBL" id="BPLR01007486">
    <property type="protein sequence ID" value="GIY17231.1"/>
    <property type="molecule type" value="Genomic_DNA"/>
</dbReference>
<gene>
    <name evidence="2" type="ORF">CEXT_246301</name>
</gene>
<comment type="caution">
    <text evidence="2">The sequence shown here is derived from an EMBL/GenBank/DDBJ whole genome shotgun (WGS) entry which is preliminary data.</text>
</comment>
<evidence type="ECO:0000313" key="3">
    <source>
        <dbReference type="Proteomes" id="UP001054945"/>
    </source>
</evidence>
<reference evidence="2 3" key="1">
    <citation type="submission" date="2021-06" db="EMBL/GenBank/DDBJ databases">
        <title>Caerostris extrusa draft genome.</title>
        <authorList>
            <person name="Kono N."/>
            <person name="Arakawa K."/>
        </authorList>
    </citation>
    <scope>NUCLEOTIDE SEQUENCE [LARGE SCALE GENOMIC DNA]</scope>
</reference>
<evidence type="ECO:0000313" key="2">
    <source>
        <dbReference type="EMBL" id="GIY17231.1"/>
    </source>
</evidence>
<dbReference type="Proteomes" id="UP001054945">
    <property type="component" value="Unassembled WGS sequence"/>
</dbReference>
<organism evidence="2 3">
    <name type="scientific">Caerostris extrusa</name>
    <name type="common">Bark spider</name>
    <name type="synonym">Caerostris bankana</name>
    <dbReference type="NCBI Taxonomy" id="172846"/>
    <lineage>
        <taxon>Eukaryota</taxon>
        <taxon>Metazoa</taxon>
        <taxon>Ecdysozoa</taxon>
        <taxon>Arthropoda</taxon>
        <taxon>Chelicerata</taxon>
        <taxon>Arachnida</taxon>
        <taxon>Araneae</taxon>
        <taxon>Araneomorphae</taxon>
        <taxon>Entelegynae</taxon>
        <taxon>Araneoidea</taxon>
        <taxon>Araneidae</taxon>
        <taxon>Caerostris</taxon>
    </lineage>
</organism>
<accession>A0AAV4RAA6</accession>
<proteinExistence type="predicted"/>
<keyword evidence="3" id="KW-1185">Reference proteome</keyword>
<evidence type="ECO:0000256" key="1">
    <source>
        <dbReference type="SAM" id="MobiDB-lite"/>
    </source>
</evidence>
<protein>
    <submittedName>
        <fullName evidence="2">Uncharacterized protein</fullName>
    </submittedName>
</protein>
<sequence>MFSRQVFQMEHVTSGASRRQRRKMSQSVPPRDLTQQRIRSIKQRQHLRYVQPSSISDGTSPIRFQRRKMSQSVPPW</sequence>